<dbReference type="STRING" id="1219383.SAMN05421733_101167"/>
<dbReference type="Gene3D" id="3.10.310.50">
    <property type="match status" value="1"/>
</dbReference>
<dbReference type="OrthoDB" id="5683663at2"/>
<evidence type="ECO:0000259" key="1">
    <source>
        <dbReference type="Pfam" id="PF04536"/>
    </source>
</evidence>
<dbReference type="RefSeq" id="WP_092746439.1">
    <property type="nucleotide sequence ID" value="NZ_FMYL01000001.1"/>
</dbReference>
<organism evidence="2 3">
    <name type="scientific">Acinetobacter boissieri</name>
    <dbReference type="NCBI Taxonomy" id="1219383"/>
    <lineage>
        <taxon>Bacteria</taxon>
        <taxon>Pseudomonadati</taxon>
        <taxon>Pseudomonadota</taxon>
        <taxon>Gammaproteobacteria</taxon>
        <taxon>Moraxellales</taxon>
        <taxon>Moraxellaceae</taxon>
        <taxon>Acinetobacter</taxon>
    </lineage>
</organism>
<evidence type="ECO:0000313" key="2">
    <source>
        <dbReference type="EMBL" id="SDB81540.1"/>
    </source>
</evidence>
<proteinExistence type="predicted"/>
<sequence>MVNKTETTYILGSNELKTPSTTSIQRWLKHFCCISNSKHYFSKQDRVDIAKVIHHAEHGHVGEIQVVIEGHIPANIAYFKNTELRARQLFAELGVWDTEHNSGVLLYVNLCERHVDIVFDRGIKKTTDSSIWQNICQNITQQMKEKKYKAAIIYGVEHIGAVLNKHYASMGSSLTDNDELSDYPIIL</sequence>
<protein>
    <submittedName>
        <fullName evidence="2">TLP18.3, Psb32 and MOLO-1 founding protein of phosphatase</fullName>
    </submittedName>
</protein>
<dbReference type="Proteomes" id="UP000242501">
    <property type="component" value="Unassembled WGS sequence"/>
</dbReference>
<keyword evidence="3" id="KW-1185">Reference proteome</keyword>
<dbReference type="PANTHER" id="PTHR30373:SF8">
    <property type="entry name" value="BLL7265 PROTEIN"/>
    <property type="match status" value="1"/>
</dbReference>
<dbReference type="PANTHER" id="PTHR30373">
    <property type="entry name" value="UPF0603 PROTEIN YGCG"/>
    <property type="match status" value="1"/>
</dbReference>
<feature type="domain" description="TPM" evidence="1">
    <location>
        <begin position="37"/>
        <end position="161"/>
    </location>
</feature>
<dbReference type="EMBL" id="FMYL01000001">
    <property type="protein sequence ID" value="SDB81540.1"/>
    <property type="molecule type" value="Genomic_DNA"/>
</dbReference>
<name>A0A1G6GHW2_9GAMM</name>
<reference evidence="3" key="1">
    <citation type="submission" date="2016-09" db="EMBL/GenBank/DDBJ databases">
        <authorList>
            <person name="Varghese N."/>
            <person name="Submissions S."/>
        </authorList>
    </citation>
    <scope>NUCLEOTIDE SEQUENCE [LARGE SCALE GENOMIC DNA]</scope>
    <source>
        <strain evidence="3">ANC 4422</strain>
    </source>
</reference>
<dbReference type="InterPro" id="IPR007621">
    <property type="entry name" value="TPM_dom"/>
</dbReference>
<accession>A0A1G6GHW2</accession>
<gene>
    <name evidence="2" type="ORF">SAMN05421733_101167</name>
</gene>
<evidence type="ECO:0000313" key="3">
    <source>
        <dbReference type="Proteomes" id="UP000242501"/>
    </source>
</evidence>
<dbReference type="AlphaFoldDB" id="A0A1G6GHW2"/>
<dbReference type="Pfam" id="PF04536">
    <property type="entry name" value="TPM_phosphatase"/>
    <property type="match status" value="1"/>
</dbReference>